<gene>
    <name evidence="4" type="ORF">A6K24_10000</name>
</gene>
<dbReference type="Gene3D" id="3.40.50.720">
    <property type="entry name" value="NAD(P)-binding Rossmann-like Domain"/>
    <property type="match status" value="1"/>
</dbReference>
<protein>
    <recommendedName>
        <fullName evidence="6">Gfo/Idh/MocA family oxidoreductase</fullName>
    </recommendedName>
</protein>
<dbReference type="Gene3D" id="3.30.360.10">
    <property type="entry name" value="Dihydrodipicolinate Reductase, domain 2"/>
    <property type="match status" value="1"/>
</dbReference>
<dbReference type="OrthoDB" id="9815825at2"/>
<dbReference type="GO" id="GO:0000166">
    <property type="term" value="F:nucleotide binding"/>
    <property type="evidence" value="ECO:0007669"/>
    <property type="project" value="InterPro"/>
</dbReference>
<dbReference type="AlphaFoldDB" id="A0A179SNC1"/>
<evidence type="ECO:0000313" key="5">
    <source>
        <dbReference type="Proteomes" id="UP000078534"/>
    </source>
</evidence>
<dbReference type="PANTHER" id="PTHR43708:SF8">
    <property type="entry name" value="OXIDOREDUCTASE"/>
    <property type="match status" value="1"/>
</dbReference>
<dbReference type="InterPro" id="IPR000683">
    <property type="entry name" value="Gfo/Idh/MocA-like_OxRdtase_N"/>
</dbReference>
<dbReference type="SUPFAM" id="SSF51735">
    <property type="entry name" value="NAD(P)-binding Rossmann-fold domains"/>
    <property type="match status" value="1"/>
</dbReference>
<evidence type="ECO:0000259" key="2">
    <source>
        <dbReference type="Pfam" id="PF01408"/>
    </source>
</evidence>
<accession>A0A179SNC1</accession>
<proteinExistence type="inferred from homology"/>
<dbReference type="Pfam" id="PF01408">
    <property type="entry name" value="GFO_IDH_MocA"/>
    <property type="match status" value="1"/>
</dbReference>
<dbReference type="EMBL" id="LWSG01000043">
    <property type="protein sequence ID" value="OAS82951.1"/>
    <property type="molecule type" value="Genomic_DNA"/>
</dbReference>
<comment type="similarity">
    <text evidence="1">Belongs to the Gfo/Idh/MocA family.</text>
</comment>
<comment type="caution">
    <text evidence="4">The sequence shown here is derived from an EMBL/GenBank/DDBJ whole genome shotgun (WGS) entry which is preliminary data.</text>
</comment>
<evidence type="ECO:0000313" key="4">
    <source>
        <dbReference type="EMBL" id="OAS82951.1"/>
    </source>
</evidence>
<dbReference type="InterPro" id="IPR004104">
    <property type="entry name" value="Gfo/Idh/MocA-like_OxRdtase_C"/>
</dbReference>
<dbReference type="Pfam" id="PF02894">
    <property type="entry name" value="GFO_IDH_MocA_C"/>
    <property type="match status" value="1"/>
</dbReference>
<sequence length="320" mass="35627">MLNVAVVGSEKSTNDHLSAWSRIKNVNVVGVVQIETTENEQVSERYKHKLVEHVEDLKSLDVDVVDLCLPVNRTDIIRHMYREGLHIICESPLASTLEEASAIVKECAEKNVHLYVGNTLRFSPEYADARNQVCNGNIGKPGVIRLSSGMSHPGGQIDIFTGLGIPDFDWLTWTFGDVERVMAKHVKRERLNGSPIEYALVSLRLKDNTFAHIELSWAKAKKEKSFELTGDKGMLTHNSKDSYPINVQLSPSYHEPKLEESILAKTALHRQLEHVAAWAETQNKPMIVVDDALKAIQIAEAARKSANTGQPVSLNGSVFI</sequence>
<feature type="domain" description="Gfo/Idh/MocA-like oxidoreductase C-terminal" evidence="3">
    <location>
        <begin position="159"/>
        <end position="314"/>
    </location>
</feature>
<feature type="domain" description="Gfo/Idh/MocA-like oxidoreductase N-terminal" evidence="2">
    <location>
        <begin position="2"/>
        <end position="117"/>
    </location>
</feature>
<evidence type="ECO:0008006" key="6">
    <source>
        <dbReference type="Google" id="ProtNLM"/>
    </source>
</evidence>
<evidence type="ECO:0000259" key="3">
    <source>
        <dbReference type="Pfam" id="PF02894"/>
    </source>
</evidence>
<keyword evidence="5" id="KW-1185">Reference proteome</keyword>
<reference evidence="5" key="1">
    <citation type="submission" date="2016-04" db="EMBL/GenBank/DDBJ databases">
        <authorList>
            <person name="Lyu Z."/>
            <person name="Lyu W."/>
        </authorList>
    </citation>
    <scope>NUCLEOTIDE SEQUENCE [LARGE SCALE GENOMIC DNA]</scope>
    <source>
        <strain evidence="5">C44</strain>
    </source>
</reference>
<dbReference type="RefSeq" id="WP_066338077.1">
    <property type="nucleotide sequence ID" value="NZ_LWSG01000043.1"/>
</dbReference>
<dbReference type="Proteomes" id="UP000078534">
    <property type="component" value="Unassembled WGS sequence"/>
</dbReference>
<organism evidence="4 5">
    <name type="scientific">Metabacillus litoralis</name>
    <dbReference type="NCBI Taxonomy" id="152268"/>
    <lineage>
        <taxon>Bacteria</taxon>
        <taxon>Bacillati</taxon>
        <taxon>Bacillota</taxon>
        <taxon>Bacilli</taxon>
        <taxon>Bacillales</taxon>
        <taxon>Bacillaceae</taxon>
        <taxon>Metabacillus</taxon>
    </lineage>
</organism>
<name>A0A179SNC1_9BACI</name>
<evidence type="ECO:0000256" key="1">
    <source>
        <dbReference type="ARBA" id="ARBA00010928"/>
    </source>
</evidence>
<dbReference type="STRING" id="152268.A6K24_10000"/>
<dbReference type="InterPro" id="IPR036291">
    <property type="entry name" value="NAD(P)-bd_dom_sf"/>
</dbReference>
<dbReference type="InterPro" id="IPR051317">
    <property type="entry name" value="Gfo/Idh/MocA_oxidoreduct"/>
</dbReference>
<dbReference type="PANTHER" id="PTHR43708">
    <property type="entry name" value="CONSERVED EXPRESSED OXIDOREDUCTASE (EUROFUNG)"/>
    <property type="match status" value="1"/>
</dbReference>
<dbReference type="SUPFAM" id="SSF55347">
    <property type="entry name" value="Glyceraldehyde-3-phosphate dehydrogenase-like, C-terminal domain"/>
    <property type="match status" value="1"/>
</dbReference>